<protein>
    <submittedName>
        <fullName evidence="1">Uncharacterized protein</fullName>
    </submittedName>
</protein>
<proteinExistence type="predicted"/>
<dbReference type="Proteomes" id="UP000762703">
    <property type="component" value="Unassembled WGS sequence"/>
</dbReference>
<dbReference type="EMBL" id="SUTE01000011">
    <property type="protein sequence ID" value="MBE6504444.1"/>
    <property type="molecule type" value="Genomic_DNA"/>
</dbReference>
<organism evidence="1 2">
    <name type="scientific">Methanobrevibacter millerae</name>
    <dbReference type="NCBI Taxonomy" id="230361"/>
    <lineage>
        <taxon>Archaea</taxon>
        <taxon>Methanobacteriati</taxon>
        <taxon>Methanobacteriota</taxon>
        <taxon>Methanomada group</taxon>
        <taxon>Methanobacteria</taxon>
        <taxon>Methanobacteriales</taxon>
        <taxon>Methanobacteriaceae</taxon>
        <taxon>Methanobrevibacter</taxon>
    </lineage>
</organism>
<evidence type="ECO:0000313" key="1">
    <source>
        <dbReference type="EMBL" id="MBE6504444.1"/>
    </source>
</evidence>
<sequence length="74" mass="8509">MTIKNIMLLINSLEKLFKALQILLPKMKRKTDFDIKNCNSIFQAKTPTYIPGITVTPNQNSFFKLKYGVILNGF</sequence>
<evidence type="ECO:0000313" key="2">
    <source>
        <dbReference type="Proteomes" id="UP000762703"/>
    </source>
</evidence>
<comment type="caution">
    <text evidence="1">The sequence shown here is derived from an EMBL/GenBank/DDBJ whole genome shotgun (WGS) entry which is preliminary data.</text>
</comment>
<name>A0A8T3VJV3_9EURY</name>
<reference evidence="1" key="1">
    <citation type="submission" date="2019-04" db="EMBL/GenBank/DDBJ databases">
        <title>Evolution of Biomass-Degrading Anaerobic Consortia Revealed by Metagenomics.</title>
        <authorList>
            <person name="Peng X."/>
        </authorList>
    </citation>
    <scope>NUCLEOTIDE SEQUENCE</scope>
    <source>
        <strain evidence="1">SIG12</strain>
    </source>
</reference>
<accession>A0A8T3VJV3</accession>
<gene>
    <name evidence="1" type="ORF">E7Z73_01685</name>
</gene>
<dbReference type="AlphaFoldDB" id="A0A8T3VJV3"/>